<keyword evidence="13" id="KW-0539">Nucleus</keyword>
<keyword evidence="10" id="KW-0156">Chromatin regulator</keyword>
<dbReference type="SMART" id="SM00290">
    <property type="entry name" value="ZnF_UBP"/>
    <property type="match status" value="1"/>
</dbReference>
<evidence type="ECO:0000256" key="11">
    <source>
        <dbReference type="ARBA" id="ARBA00023015"/>
    </source>
</evidence>
<evidence type="ECO:0000256" key="2">
    <source>
        <dbReference type="ARBA" id="ARBA00004123"/>
    </source>
</evidence>
<comment type="subcellular location">
    <subcellularLocation>
        <location evidence="2">Nucleus</location>
    </subcellularLocation>
</comment>
<dbReference type="InterPro" id="IPR001607">
    <property type="entry name" value="Znf_UBP"/>
</dbReference>
<dbReference type="Gene3D" id="3.30.40.10">
    <property type="entry name" value="Zinc/RING finger domain, C3HC4 (zinc finger)"/>
    <property type="match status" value="1"/>
</dbReference>
<feature type="domain" description="UBP-type" evidence="15">
    <location>
        <begin position="30"/>
        <end position="129"/>
    </location>
</feature>
<comment type="similarity">
    <text evidence="3">Belongs to the histone deacetylase family. HD type 2 subfamily.</text>
</comment>
<keyword evidence="7 14" id="KW-0863">Zinc-finger</keyword>
<keyword evidence="11" id="KW-0805">Transcription regulation</keyword>
<reference evidence="16 17" key="1">
    <citation type="journal article" date="2016" name="Nat. Commun.">
        <title>Extremotolerant tardigrade genome and improved radiotolerance of human cultured cells by tardigrade-unique protein.</title>
        <authorList>
            <person name="Hashimoto T."/>
            <person name="Horikawa D.D."/>
            <person name="Saito Y."/>
            <person name="Kuwahara H."/>
            <person name="Kozuka-Hata H."/>
            <person name="Shin-I T."/>
            <person name="Minakuchi Y."/>
            <person name="Ohishi K."/>
            <person name="Motoyama A."/>
            <person name="Aizu T."/>
            <person name="Enomoto A."/>
            <person name="Kondo K."/>
            <person name="Tanaka S."/>
            <person name="Hara Y."/>
            <person name="Koshikawa S."/>
            <person name="Sagara H."/>
            <person name="Miura T."/>
            <person name="Yokobori S."/>
            <person name="Miyagawa K."/>
            <person name="Suzuki Y."/>
            <person name="Kubo T."/>
            <person name="Oyama M."/>
            <person name="Kohara Y."/>
            <person name="Fujiyama A."/>
            <person name="Arakawa K."/>
            <person name="Katayama T."/>
            <person name="Toyoda A."/>
            <person name="Kunieda T."/>
        </authorList>
    </citation>
    <scope>NUCLEOTIDE SEQUENCE [LARGE SCALE GENOMIC DNA]</scope>
    <source>
        <strain evidence="16 17">YOKOZUNA-1</strain>
    </source>
</reference>
<dbReference type="PROSITE" id="PS50271">
    <property type="entry name" value="ZF_UBP"/>
    <property type="match status" value="1"/>
</dbReference>
<evidence type="ECO:0000313" key="16">
    <source>
        <dbReference type="EMBL" id="GAU98980.1"/>
    </source>
</evidence>
<comment type="cofactor">
    <cofactor evidence="1">
        <name>Zn(2+)</name>
        <dbReference type="ChEBI" id="CHEBI:29105"/>
    </cofactor>
</comment>
<evidence type="ECO:0000256" key="10">
    <source>
        <dbReference type="ARBA" id="ARBA00022853"/>
    </source>
</evidence>
<dbReference type="AlphaFoldDB" id="A0A1D1VDK7"/>
<keyword evidence="5" id="KW-0479">Metal-binding</keyword>
<evidence type="ECO:0000256" key="6">
    <source>
        <dbReference type="ARBA" id="ARBA00022737"/>
    </source>
</evidence>
<dbReference type="GO" id="GO:0016787">
    <property type="term" value="F:hydrolase activity"/>
    <property type="evidence" value="ECO:0007669"/>
    <property type="project" value="UniProtKB-KW"/>
</dbReference>
<evidence type="ECO:0000256" key="7">
    <source>
        <dbReference type="ARBA" id="ARBA00022771"/>
    </source>
</evidence>
<evidence type="ECO:0000256" key="1">
    <source>
        <dbReference type="ARBA" id="ARBA00001947"/>
    </source>
</evidence>
<proteinExistence type="inferred from homology"/>
<evidence type="ECO:0000259" key="15">
    <source>
        <dbReference type="PROSITE" id="PS50271"/>
    </source>
</evidence>
<name>A0A1D1VDK7_RAMVA</name>
<dbReference type="PANTHER" id="PTHR47665:SF1">
    <property type="entry name" value="HISTONE DEACETYLASE-LIKE PROTEIN"/>
    <property type="match status" value="1"/>
</dbReference>
<dbReference type="FunFam" id="3.30.40.10:FF:000342">
    <property type="entry name" value="Histone deacetylase 6"/>
    <property type="match status" value="1"/>
</dbReference>
<dbReference type="STRING" id="947166.A0A1D1VDK7"/>
<dbReference type="EMBL" id="BDGG01000005">
    <property type="protein sequence ID" value="GAU98980.1"/>
    <property type="molecule type" value="Genomic_DNA"/>
</dbReference>
<protein>
    <recommendedName>
        <fullName evidence="15">UBP-type domain-containing protein</fullName>
    </recommendedName>
</protein>
<sequence>MSSMEPGPSTGDHPLPVVAQAPFYAVHPRTDCPHVESNVAPLPEAGLDASAPCSTCQDPTENWVCLKCFRVFCSRYINGDMAQHMGETGHKVALSFADMSVWCDGCDSYISHEVVRPAKRAAYRSKFGEDFPENSEDAENSAAR</sequence>
<keyword evidence="17" id="KW-1185">Reference proteome</keyword>
<dbReference type="OrthoDB" id="424012at2759"/>
<dbReference type="InterPro" id="IPR013083">
    <property type="entry name" value="Znf_RING/FYVE/PHD"/>
</dbReference>
<comment type="caution">
    <text evidence="16">The sequence shown here is derived from an EMBL/GenBank/DDBJ whole genome shotgun (WGS) entry which is preliminary data.</text>
</comment>
<evidence type="ECO:0000256" key="13">
    <source>
        <dbReference type="ARBA" id="ARBA00023242"/>
    </source>
</evidence>
<dbReference type="Pfam" id="PF02148">
    <property type="entry name" value="zf-UBP"/>
    <property type="match status" value="1"/>
</dbReference>
<keyword evidence="6" id="KW-0677">Repeat</keyword>
<gene>
    <name evidence="16" type="primary">RvY_10046-1</name>
    <name evidence="16" type="synonym">RvY_10046.1</name>
    <name evidence="16" type="ORF">RvY_10046</name>
</gene>
<keyword evidence="9" id="KW-0862">Zinc</keyword>
<accession>A0A1D1VDK7</accession>
<keyword evidence="4" id="KW-0678">Repressor</keyword>
<dbReference type="PANTHER" id="PTHR47665">
    <property type="entry name" value="HISTONE DEACETYLASE-LIKE PROTEIN"/>
    <property type="match status" value="1"/>
</dbReference>
<evidence type="ECO:0000313" key="17">
    <source>
        <dbReference type="Proteomes" id="UP000186922"/>
    </source>
</evidence>
<dbReference type="GO" id="GO:0005634">
    <property type="term" value="C:nucleus"/>
    <property type="evidence" value="ECO:0007669"/>
    <property type="project" value="UniProtKB-SubCell"/>
</dbReference>
<dbReference type="GO" id="GO:0006325">
    <property type="term" value="P:chromatin organization"/>
    <property type="evidence" value="ECO:0007669"/>
    <property type="project" value="UniProtKB-KW"/>
</dbReference>
<keyword evidence="12" id="KW-0804">Transcription</keyword>
<evidence type="ECO:0000256" key="8">
    <source>
        <dbReference type="ARBA" id="ARBA00022801"/>
    </source>
</evidence>
<organism evidence="16 17">
    <name type="scientific">Ramazzottius varieornatus</name>
    <name type="common">Water bear</name>
    <name type="synonym">Tardigrade</name>
    <dbReference type="NCBI Taxonomy" id="947166"/>
    <lineage>
        <taxon>Eukaryota</taxon>
        <taxon>Metazoa</taxon>
        <taxon>Ecdysozoa</taxon>
        <taxon>Tardigrada</taxon>
        <taxon>Eutardigrada</taxon>
        <taxon>Parachela</taxon>
        <taxon>Hypsibioidea</taxon>
        <taxon>Ramazzottiidae</taxon>
        <taxon>Ramazzottius</taxon>
    </lineage>
</organism>
<dbReference type="Proteomes" id="UP000186922">
    <property type="component" value="Unassembled WGS sequence"/>
</dbReference>
<keyword evidence="8" id="KW-0378">Hydrolase</keyword>
<evidence type="ECO:0000256" key="3">
    <source>
        <dbReference type="ARBA" id="ARBA00007738"/>
    </source>
</evidence>
<evidence type="ECO:0000256" key="5">
    <source>
        <dbReference type="ARBA" id="ARBA00022723"/>
    </source>
</evidence>
<dbReference type="SUPFAM" id="SSF57850">
    <property type="entry name" value="RING/U-box"/>
    <property type="match status" value="1"/>
</dbReference>
<evidence type="ECO:0000256" key="4">
    <source>
        <dbReference type="ARBA" id="ARBA00022491"/>
    </source>
</evidence>
<dbReference type="GO" id="GO:0008270">
    <property type="term" value="F:zinc ion binding"/>
    <property type="evidence" value="ECO:0007669"/>
    <property type="project" value="UniProtKB-KW"/>
</dbReference>
<evidence type="ECO:0000256" key="12">
    <source>
        <dbReference type="ARBA" id="ARBA00023163"/>
    </source>
</evidence>
<evidence type="ECO:0000256" key="9">
    <source>
        <dbReference type="ARBA" id="ARBA00022833"/>
    </source>
</evidence>
<evidence type="ECO:0000256" key="14">
    <source>
        <dbReference type="PROSITE-ProRule" id="PRU00502"/>
    </source>
</evidence>